<organism evidence="7 8">
    <name type="scientific">Comamonas testosteroni</name>
    <name type="common">Pseudomonas testosteroni</name>
    <dbReference type="NCBI Taxonomy" id="285"/>
    <lineage>
        <taxon>Bacteria</taxon>
        <taxon>Pseudomonadati</taxon>
        <taxon>Pseudomonadota</taxon>
        <taxon>Betaproteobacteria</taxon>
        <taxon>Burkholderiales</taxon>
        <taxon>Comamonadaceae</taxon>
        <taxon>Comamonas</taxon>
    </lineage>
</organism>
<gene>
    <name evidence="7" type="ORF">DZC30_19430</name>
</gene>
<protein>
    <submittedName>
        <fullName evidence="7">H-NS histone family protein</fullName>
    </submittedName>
</protein>
<dbReference type="Pfam" id="PF00816">
    <property type="entry name" value="Histone_HNS"/>
    <property type="match status" value="1"/>
</dbReference>
<accession>A0A373F9T0</accession>
<evidence type="ECO:0000259" key="6">
    <source>
        <dbReference type="SMART" id="SM00528"/>
    </source>
</evidence>
<dbReference type="PANTHER" id="PTHR38097">
    <property type="match status" value="1"/>
</dbReference>
<dbReference type="GO" id="GO:0003677">
    <property type="term" value="F:DNA binding"/>
    <property type="evidence" value="ECO:0007669"/>
    <property type="project" value="UniProtKB-KW"/>
</dbReference>
<evidence type="ECO:0000256" key="5">
    <source>
        <dbReference type="SAM" id="MobiDB-lite"/>
    </source>
</evidence>
<dbReference type="Proteomes" id="UP000261948">
    <property type="component" value="Unassembled WGS sequence"/>
</dbReference>
<dbReference type="PANTHER" id="PTHR38097:SF2">
    <property type="entry name" value="DNA-BINDING PROTEIN STPA"/>
    <property type="match status" value="1"/>
</dbReference>
<feature type="domain" description="DNA-binding protein H-NS-like C-terminal" evidence="6">
    <location>
        <begin position="56"/>
        <end position="95"/>
    </location>
</feature>
<evidence type="ECO:0000313" key="8">
    <source>
        <dbReference type="Proteomes" id="UP000261948"/>
    </source>
</evidence>
<name>A0A373F9T0_COMTE</name>
<comment type="subcellular location">
    <subcellularLocation>
        <location evidence="1">Cytoplasm</location>
        <location evidence="1">Nucleoid</location>
    </subcellularLocation>
</comment>
<dbReference type="OrthoDB" id="5297879at2"/>
<dbReference type="SMART" id="SM00528">
    <property type="entry name" value="HNS"/>
    <property type="match status" value="1"/>
</dbReference>
<evidence type="ECO:0000313" key="7">
    <source>
        <dbReference type="EMBL" id="RGE40923.1"/>
    </source>
</evidence>
<keyword evidence="8" id="KW-1185">Reference proteome</keyword>
<comment type="similarity">
    <text evidence="2">Belongs to the histone-like protein H-NS family.</text>
</comment>
<evidence type="ECO:0000256" key="2">
    <source>
        <dbReference type="ARBA" id="ARBA00010610"/>
    </source>
</evidence>
<dbReference type="EMBL" id="QURR01000032">
    <property type="protein sequence ID" value="RGE40923.1"/>
    <property type="molecule type" value="Genomic_DNA"/>
</dbReference>
<keyword evidence="3" id="KW-0963">Cytoplasm</keyword>
<dbReference type="RefSeq" id="WP_158386823.1">
    <property type="nucleotide sequence ID" value="NZ_MT011984.1"/>
</dbReference>
<evidence type="ECO:0000256" key="4">
    <source>
        <dbReference type="ARBA" id="ARBA00023125"/>
    </source>
</evidence>
<dbReference type="GO" id="GO:0009295">
    <property type="term" value="C:nucleoid"/>
    <property type="evidence" value="ECO:0007669"/>
    <property type="project" value="UniProtKB-SubCell"/>
</dbReference>
<dbReference type="InterPro" id="IPR027444">
    <property type="entry name" value="H-NS_C_dom"/>
</dbReference>
<evidence type="ECO:0000256" key="1">
    <source>
        <dbReference type="ARBA" id="ARBA00004453"/>
    </source>
</evidence>
<comment type="caution">
    <text evidence="7">The sequence shown here is derived from an EMBL/GenBank/DDBJ whole genome shotgun (WGS) entry which is preliminary data.</text>
</comment>
<dbReference type="SUPFAM" id="SSF81273">
    <property type="entry name" value="H-NS histone-like proteins"/>
    <property type="match status" value="1"/>
</dbReference>
<keyword evidence="4" id="KW-0238">DNA-binding</keyword>
<dbReference type="Gene3D" id="4.10.430.30">
    <property type="match status" value="1"/>
</dbReference>
<proteinExistence type="inferred from homology"/>
<dbReference type="AlphaFoldDB" id="A0A373F9T0"/>
<evidence type="ECO:0000256" key="3">
    <source>
        <dbReference type="ARBA" id="ARBA00022490"/>
    </source>
</evidence>
<sequence length="95" mass="10698">MSNYKDLLNQRAVLEAQIKEAREKEVAGAVAGIRELIAEFDLKPEDIFPTTTKRTPRAGSKVEPKYRDPVSGATWTGRGKPPKWIADQDREKFAI</sequence>
<feature type="compositionally biased region" description="Basic and acidic residues" evidence="5">
    <location>
        <begin position="86"/>
        <end position="95"/>
    </location>
</feature>
<reference evidence="7 8" key="1">
    <citation type="submission" date="2018-08" db="EMBL/GenBank/DDBJ databases">
        <title>Comamonas testosteroni strain SWCO2.</title>
        <authorList>
            <person name="Jiang N."/>
            <person name="Zhang X.Z."/>
        </authorList>
    </citation>
    <scope>NUCLEOTIDE SEQUENCE [LARGE SCALE GENOMIC DNA]</scope>
    <source>
        <strain evidence="7 8">SWCO2</strain>
    </source>
</reference>
<feature type="region of interest" description="Disordered" evidence="5">
    <location>
        <begin position="47"/>
        <end position="95"/>
    </location>
</feature>